<feature type="non-terminal residue" evidence="2">
    <location>
        <position position="1"/>
    </location>
</feature>
<keyword evidence="1" id="KW-0472">Membrane</keyword>
<feature type="transmembrane region" description="Helical" evidence="1">
    <location>
        <begin position="25"/>
        <end position="45"/>
    </location>
</feature>
<keyword evidence="1" id="KW-0812">Transmembrane</keyword>
<reference evidence="2" key="1">
    <citation type="journal article" date="2021" name="PeerJ">
        <title>Extensive microbial diversity within the chicken gut microbiome revealed by metagenomics and culture.</title>
        <authorList>
            <person name="Gilroy R."/>
            <person name="Ravi A."/>
            <person name="Getino M."/>
            <person name="Pursley I."/>
            <person name="Horton D.L."/>
            <person name="Alikhan N.F."/>
            <person name="Baker D."/>
            <person name="Gharbi K."/>
            <person name="Hall N."/>
            <person name="Watson M."/>
            <person name="Adriaenssens E.M."/>
            <person name="Foster-Nyarko E."/>
            <person name="Jarju S."/>
            <person name="Secka A."/>
            <person name="Antonio M."/>
            <person name="Oren A."/>
            <person name="Chaudhuri R.R."/>
            <person name="La Ragione R."/>
            <person name="Hildebrand F."/>
            <person name="Pallen M.J."/>
        </authorList>
    </citation>
    <scope>NUCLEOTIDE SEQUENCE</scope>
    <source>
        <strain evidence="2">ChiGjej4B4-18154</strain>
    </source>
</reference>
<accession>A0A9D2E4S9</accession>
<keyword evidence="1" id="KW-1133">Transmembrane helix</keyword>
<dbReference type="EMBL" id="DXBV01000059">
    <property type="protein sequence ID" value="HIZ30827.1"/>
    <property type="molecule type" value="Genomic_DNA"/>
</dbReference>
<evidence type="ECO:0000313" key="2">
    <source>
        <dbReference type="EMBL" id="HIZ30827.1"/>
    </source>
</evidence>
<organism evidence="2 3">
    <name type="scientific">Candidatus Allofournierella merdipullorum</name>
    <dbReference type="NCBI Taxonomy" id="2838595"/>
    <lineage>
        <taxon>Bacteria</taxon>
        <taxon>Bacillati</taxon>
        <taxon>Bacillota</taxon>
        <taxon>Clostridia</taxon>
        <taxon>Eubacteriales</taxon>
        <taxon>Oscillospiraceae</taxon>
        <taxon>Allofournierella</taxon>
    </lineage>
</organism>
<evidence type="ECO:0000313" key="3">
    <source>
        <dbReference type="Proteomes" id="UP000824035"/>
    </source>
</evidence>
<comment type="caution">
    <text evidence="2">The sequence shown here is derived from an EMBL/GenBank/DDBJ whole genome shotgun (WGS) entry which is preliminary data.</text>
</comment>
<name>A0A9D2E4S9_9FIRM</name>
<gene>
    <name evidence="2" type="ORF">H9813_06330</name>
</gene>
<reference evidence="2" key="2">
    <citation type="submission" date="2021-04" db="EMBL/GenBank/DDBJ databases">
        <authorList>
            <person name="Gilroy R."/>
        </authorList>
    </citation>
    <scope>NUCLEOTIDE SEQUENCE</scope>
    <source>
        <strain evidence="2">ChiGjej4B4-18154</strain>
    </source>
</reference>
<protein>
    <submittedName>
        <fullName evidence="2">Uncharacterized protein</fullName>
    </submittedName>
</protein>
<sequence length="94" mass="10507">KGFYAPWFDIECEDGRLHLAFHESWALRLVCWAVAALAVAGMVAARVLAPNTGASIAPGVIALALLLWDFTRERRVLAAVSRFVREKILEEREQ</sequence>
<evidence type="ECO:0000256" key="1">
    <source>
        <dbReference type="SAM" id="Phobius"/>
    </source>
</evidence>
<dbReference type="AlphaFoldDB" id="A0A9D2E4S9"/>
<dbReference type="Proteomes" id="UP000824035">
    <property type="component" value="Unassembled WGS sequence"/>
</dbReference>
<proteinExistence type="predicted"/>